<dbReference type="Gene3D" id="2.130.10.10">
    <property type="entry name" value="YVTN repeat-like/Quinoprotein amine dehydrogenase"/>
    <property type="match status" value="1"/>
</dbReference>
<dbReference type="Proteomes" id="UP000017836">
    <property type="component" value="Unassembled WGS sequence"/>
</dbReference>
<keyword evidence="1 3" id="KW-0853">WD repeat</keyword>
<feature type="compositionally biased region" description="Polar residues" evidence="4">
    <location>
        <begin position="22"/>
        <end position="38"/>
    </location>
</feature>
<protein>
    <submittedName>
        <fullName evidence="5">Uncharacterized protein</fullName>
    </submittedName>
</protein>
<dbReference type="Gramene" id="ERN12788">
    <property type="protein sequence ID" value="ERN12788"/>
    <property type="gene ID" value="AMTR_s00043p00210250"/>
</dbReference>
<dbReference type="HOGENOM" id="CLU_022571_1_1_1"/>
<feature type="repeat" description="WD" evidence="3">
    <location>
        <begin position="133"/>
        <end position="167"/>
    </location>
</feature>
<reference evidence="6" key="1">
    <citation type="journal article" date="2013" name="Science">
        <title>The Amborella genome and the evolution of flowering plants.</title>
        <authorList>
            <consortium name="Amborella Genome Project"/>
        </authorList>
    </citation>
    <scope>NUCLEOTIDE SEQUENCE [LARGE SCALE GENOMIC DNA]</scope>
</reference>
<evidence type="ECO:0000313" key="6">
    <source>
        <dbReference type="Proteomes" id="UP000017836"/>
    </source>
</evidence>
<keyword evidence="6" id="KW-1185">Reference proteome</keyword>
<dbReference type="SMART" id="SM00320">
    <property type="entry name" value="WD40"/>
    <property type="match status" value="6"/>
</dbReference>
<dbReference type="PANTHER" id="PTHR44566">
    <property type="entry name" value="TRANSDUCIN/WD40 REPEAT-LIKE SUPERFAMILY PROTEIN"/>
    <property type="match status" value="1"/>
</dbReference>
<evidence type="ECO:0000256" key="2">
    <source>
        <dbReference type="ARBA" id="ARBA00022737"/>
    </source>
</evidence>
<evidence type="ECO:0000256" key="1">
    <source>
        <dbReference type="ARBA" id="ARBA00022574"/>
    </source>
</evidence>
<keyword evidence="2" id="KW-0677">Repeat</keyword>
<feature type="region of interest" description="Disordered" evidence="4">
    <location>
        <begin position="1"/>
        <end position="99"/>
    </location>
</feature>
<evidence type="ECO:0000256" key="4">
    <source>
        <dbReference type="SAM" id="MobiDB-lite"/>
    </source>
</evidence>
<dbReference type="OMA" id="WDYETTA"/>
<dbReference type="InterPro" id="IPR036322">
    <property type="entry name" value="WD40_repeat_dom_sf"/>
</dbReference>
<dbReference type="InterPro" id="IPR053053">
    <property type="entry name" value="WD_repeat_protein"/>
</dbReference>
<accession>W1PX59</accession>
<dbReference type="InterPro" id="IPR019775">
    <property type="entry name" value="WD40_repeat_CS"/>
</dbReference>
<dbReference type="InterPro" id="IPR015943">
    <property type="entry name" value="WD40/YVTN_repeat-like_dom_sf"/>
</dbReference>
<dbReference type="AlphaFoldDB" id="W1PX59"/>
<feature type="repeat" description="WD" evidence="3">
    <location>
        <begin position="219"/>
        <end position="261"/>
    </location>
</feature>
<dbReference type="STRING" id="13333.W1PX59"/>
<dbReference type="PROSITE" id="PS50082">
    <property type="entry name" value="WD_REPEATS_2"/>
    <property type="match status" value="2"/>
</dbReference>
<dbReference type="PROSITE" id="PS00678">
    <property type="entry name" value="WD_REPEATS_1"/>
    <property type="match status" value="1"/>
</dbReference>
<dbReference type="OrthoDB" id="256303at2759"/>
<gene>
    <name evidence="5" type="ORF">AMTR_s00043p00210250</name>
</gene>
<feature type="compositionally biased region" description="Polar residues" evidence="4">
    <location>
        <begin position="79"/>
        <end position="92"/>
    </location>
</feature>
<dbReference type="Pfam" id="PF00400">
    <property type="entry name" value="WD40"/>
    <property type="match status" value="3"/>
</dbReference>
<name>W1PX59_AMBTC</name>
<dbReference type="PANTHER" id="PTHR44566:SF1">
    <property type="entry name" value="WD REPEAT-CONTAINING PROTEIN 25"/>
    <property type="match status" value="1"/>
</dbReference>
<dbReference type="SUPFAM" id="SSF50978">
    <property type="entry name" value="WD40 repeat-like"/>
    <property type="match status" value="1"/>
</dbReference>
<dbReference type="eggNOG" id="KOG0282">
    <property type="taxonomic scope" value="Eukaryota"/>
</dbReference>
<feature type="compositionally biased region" description="Pro residues" evidence="4">
    <location>
        <begin position="43"/>
        <end position="52"/>
    </location>
</feature>
<organism evidence="5 6">
    <name type="scientific">Amborella trichopoda</name>
    <dbReference type="NCBI Taxonomy" id="13333"/>
    <lineage>
        <taxon>Eukaryota</taxon>
        <taxon>Viridiplantae</taxon>
        <taxon>Streptophyta</taxon>
        <taxon>Embryophyta</taxon>
        <taxon>Tracheophyta</taxon>
        <taxon>Spermatophyta</taxon>
        <taxon>Magnoliopsida</taxon>
        <taxon>Amborellales</taxon>
        <taxon>Amborellaceae</taxon>
        <taxon>Amborella</taxon>
    </lineage>
</organism>
<dbReference type="PROSITE" id="PS50294">
    <property type="entry name" value="WD_REPEATS_REGION"/>
    <property type="match status" value="1"/>
</dbReference>
<dbReference type="KEGG" id="atr:18441014"/>
<sequence>MDLLRKTYTADSDDEGDDRKFLNSTAKRLRPSSNSQYYHTAIPPLPAHPPDYPSRRSDEASVPGRYVSKRERLIPTPPSRVSDTTVSSTGHTSPGVGSISDADLPYDVLASLRRQTKAWTKSSKTPESLSIKLSGHTNAVNAIHWSPTHAHLLASAGMDQNVYVWNVWSCGQKRARVFHHHNAVVKDVQWSKQGLSLLTCGYDCSSRLIDVEKGSETMVFKEDQMVRVIKFHPNNPNLFLSGGSKGSLKLWDLRTSDIVQQYVRGLGPILDFDFSIDAKHFISSCDVSGGNVSENSIIVWDLRRLVPLSNQVYVEAYTCPCIRYHPFDSCFVAQSNGNYIAIFSANSPFKLDRYKRYEKHGVSGFPIRCGFSLDGELLVTGSAEGCIYFYSYKSSKLVKKLKAYELACIDVAFHPLLPNVFASCSWSGDVSVFE</sequence>
<evidence type="ECO:0000256" key="3">
    <source>
        <dbReference type="PROSITE-ProRule" id="PRU00221"/>
    </source>
</evidence>
<evidence type="ECO:0000313" key="5">
    <source>
        <dbReference type="EMBL" id="ERN12788.1"/>
    </source>
</evidence>
<dbReference type="InterPro" id="IPR001680">
    <property type="entry name" value="WD40_rpt"/>
</dbReference>
<proteinExistence type="predicted"/>
<dbReference type="EMBL" id="KI392605">
    <property type="protein sequence ID" value="ERN12788.1"/>
    <property type="molecule type" value="Genomic_DNA"/>
</dbReference>